<accession>A0ABU2KK62</accession>
<evidence type="ECO:0000313" key="3">
    <source>
        <dbReference type="Proteomes" id="UP001182991"/>
    </source>
</evidence>
<protein>
    <submittedName>
        <fullName evidence="2">Uncharacterized protein</fullName>
    </submittedName>
</protein>
<dbReference type="RefSeq" id="WP_311401971.1">
    <property type="nucleotide sequence ID" value="NZ_JAVRBG010000009.1"/>
</dbReference>
<keyword evidence="1" id="KW-1133">Transmembrane helix</keyword>
<proteinExistence type="predicted"/>
<sequence length="53" mass="6020">MKHHTGEKNQNNKEEVKSIQRNINFSNVGAIILGIVIIGVAILTLGTYFFDWF</sequence>
<name>A0ABU2KK62_9FLAO</name>
<keyword evidence="1" id="KW-0812">Transmembrane</keyword>
<keyword evidence="1" id="KW-0472">Membrane</keyword>
<feature type="transmembrane region" description="Helical" evidence="1">
    <location>
        <begin position="28"/>
        <end position="50"/>
    </location>
</feature>
<comment type="caution">
    <text evidence="2">The sequence shown here is derived from an EMBL/GenBank/DDBJ whole genome shotgun (WGS) entry which is preliminary data.</text>
</comment>
<keyword evidence="3" id="KW-1185">Reference proteome</keyword>
<gene>
    <name evidence="2" type="ORF">RLT85_10390</name>
</gene>
<reference evidence="3" key="1">
    <citation type="submission" date="2023-07" db="EMBL/GenBank/DDBJ databases">
        <title>Isolating and identifying novel microbial strains from the Mariana Trench.</title>
        <authorList>
            <person name="Fu H."/>
        </authorList>
    </citation>
    <scope>NUCLEOTIDE SEQUENCE [LARGE SCALE GENOMIC DNA]</scope>
    <source>
        <strain evidence="3">T-y2</strain>
    </source>
</reference>
<dbReference type="Proteomes" id="UP001182991">
    <property type="component" value="Unassembled WGS sequence"/>
</dbReference>
<organism evidence="2 3">
    <name type="scientific">Mesonia ostreae</name>
    <dbReference type="NCBI Taxonomy" id="861110"/>
    <lineage>
        <taxon>Bacteria</taxon>
        <taxon>Pseudomonadati</taxon>
        <taxon>Bacteroidota</taxon>
        <taxon>Flavobacteriia</taxon>
        <taxon>Flavobacteriales</taxon>
        <taxon>Flavobacteriaceae</taxon>
        <taxon>Mesonia</taxon>
    </lineage>
</organism>
<evidence type="ECO:0000256" key="1">
    <source>
        <dbReference type="SAM" id="Phobius"/>
    </source>
</evidence>
<evidence type="ECO:0000313" key="2">
    <source>
        <dbReference type="EMBL" id="MDT0295044.1"/>
    </source>
</evidence>
<dbReference type="EMBL" id="JAVRBG010000009">
    <property type="protein sequence ID" value="MDT0295044.1"/>
    <property type="molecule type" value="Genomic_DNA"/>
</dbReference>